<dbReference type="InterPro" id="IPR022742">
    <property type="entry name" value="Hydrolase_4"/>
</dbReference>
<gene>
    <name evidence="2" type="ORF">O3V59_14275</name>
</gene>
<evidence type="ECO:0000259" key="1">
    <source>
        <dbReference type="Pfam" id="PF12146"/>
    </source>
</evidence>
<feature type="domain" description="Serine aminopeptidase S33" evidence="1">
    <location>
        <begin position="29"/>
        <end position="153"/>
    </location>
</feature>
<reference evidence="2" key="1">
    <citation type="submission" date="2022-12" db="EMBL/GenBank/DDBJ databases">
        <title>Draft genome sequence of the thermophilic strain Brevibacillus thermoruber HT42, isolated from Los Humeros, Puebla, Mexico, with biotechnological potential.</title>
        <authorList>
            <person name="Lara Sanchez J."/>
            <person name="Solis Palacios R."/>
            <person name="Bustos Baena A.S."/>
            <person name="Ruz Baez A.E."/>
            <person name="Espinosa Luna G."/>
            <person name="Oliart Ros R.M."/>
        </authorList>
    </citation>
    <scope>NUCLEOTIDE SEQUENCE</scope>
    <source>
        <strain evidence="2">HT42</strain>
    </source>
</reference>
<accession>A0A9X3Z454</accession>
<dbReference type="SUPFAM" id="SSF53474">
    <property type="entry name" value="alpha/beta-Hydrolases"/>
    <property type="match status" value="1"/>
</dbReference>
<proteinExistence type="predicted"/>
<name>A0A9X3Z454_9BACL</name>
<protein>
    <submittedName>
        <fullName evidence="2">Alpha/beta hydrolase</fullName>
    </submittedName>
</protein>
<dbReference type="InterPro" id="IPR029058">
    <property type="entry name" value="AB_hydrolase_fold"/>
</dbReference>
<dbReference type="Proteomes" id="UP001151071">
    <property type="component" value="Unassembled WGS sequence"/>
</dbReference>
<dbReference type="Gene3D" id="3.40.50.1820">
    <property type="entry name" value="alpha/beta hydrolase"/>
    <property type="match status" value="1"/>
</dbReference>
<keyword evidence="3" id="KW-1185">Reference proteome</keyword>
<dbReference type="GO" id="GO:0016787">
    <property type="term" value="F:hydrolase activity"/>
    <property type="evidence" value="ECO:0007669"/>
    <property type="project" value="UniProtKB-KW"/>
</dbReference>
<evidence type="ECO:0000313" key="3">
    <source>
        <dbReference type="Proteomes" id="UP001151071"/>
    </source>
</evidence>
<dbReference type="InterPro" id="IPR050261">
    <property type="entry name" value="FrsA_esterase"/>
</dbReference>
<dbReference type="AlphaFoldDB" id="A0A9X3Z454"/>
<evidence type="ECO:0000313" key="2">
    <source>
        <dbReference type="EMBL" id="MDA5109532.1"/>
    </source>
</evidence>
<organism evidence="2 3">
    <name type="scientific">Brevibacillus thermoruber</name>
    <dbReference type="NCBI Taxonomy" id="33942"/>
    <lineage>
        <taxon>Bacteria</taxon>
        <taxon>Bacillati</taxon>
        <taxon>Bacillota</taxon>
        <taxon>Bacilli</taxon>
        <taxon>Bacillales</taxon>
        <taxon>Paenibacillaceae</taxon>
        <taxon>Brevibacillus</taxon>
    </lineage>
</organism>
<comment type="caution">
    <text evidence="2">The sequence shown here is derived from an EMBL/GenBank/DDBJ whole genome shotgun (WGS) entry which is preliminary data.</text>
</comment>
<dbReference type="PANTHER" id="PTHR22946">
    <property type="entry name" value="DIENELACTONE HYDROLASE DOMAIN-CONTAINING PROTEIN-RELATED"/>
    <property type="match status" value="1"/>
</dbReference>
<keyword evidence="2" id="KW-0378">Hydrolase</keyword>
<dbReference type="EMBL" id="JAPYYP010000018">
    <property type="protein sequence ID" value="MDA5109532.1"/>
    <property type="molecule type" value="Genomic_DNA"/>
</dbReference>
<dbReference type="RefSeq" id="WP_271140396.1">
    <property type="nucleotide sequence ID" value="NZ_JAPYYP010000018.1"/>
</dbReference>
<sequence>MMESFRIAAGEDLTIRGDFHAKSASPDQPLVIFCHGFKGFKDWGSFPYVAEQLAEWGIAVVRFNFSCNGVGESLTEFDELEKFGRNTYAREVADLTILTGWLLEDGGVFSARFDKEKLFVLGHSKGGADAILFGAGNPLVKGIITWNGVADVNLFDEKLRRQIAEQGVGYIANARTGQQMPITQAVIDDVDRNRDKYDLLAKVASMPQPLCIIQGREDYVRLVKGAERLHEAARESELHWIEAGDHTFNTRHPFAGTSPQLEEAIERTAAFVHARCT</sequence>
<dbReference type="Pfam" id="PF12146">
    <property type="entry name" value="Hydrolase_4"/>
    <property type="match status" value="1"/>
</dbReference>